<organism evidence="4 5">
    <name type="scientific">Stentor coeruleus</name>
    <dbReference type="NCBI Taxonomy" id="5963"/>
    <lineage>
        <taxon>Eukaryota</taxon>
        <taxon>Sar</taxon>
        <taxon>Alveolata</taxon>
        <taxon>Ciliophora</taxon>
        <taxon>Postciliodesmatophora</taxon>
        <taxon>Heterotrichea</taxon>
        <taxon>Heterotrichida</taxon>
        <taxon>Stentoridae</taxon>
        <taxon>Stentor</taxon>
    </lineage>
</organism>
<dbReference type="InterPro" id="IPR000008">
    <property type="entry name" value="C2_dom"/>
</dbReference>
<protein>
    <recommendedName>
        <fullName evidence="3">C2 domain-containing protein</fullName>
    </recommendedName>
</protein>
<evidence type="ECO:0000259" key="3">
    <source>
        <dbReference type="Pfam" id="PF00168"/>
    </source>
</evidence>
<accession>A0A1R2CRI4</accession>
<gene>
    <name evidence="4" type="ORF">SteCoe_5848</name>
</gene>
<dbReference type="CDD" id="cd00030">
    <property type="entry name" value="C2"/>
    <property type="match status" value="1"/>
</dbReference>
<evidence type="ECO:0000313" key="5">
    <source>
        <dbReference type="Proteomes" id="UP000187209"/>
    </source>
</evidence>
<feature type="region of interest" description="Disordered" evidence="2">
    <location>
        <begin position="250"/>
        <end position="275"/>
    </location>
</feature>
<dbReference type="Proteomes" id="UP000187209">
    <property type="component" value="Unassembled WGS sequence"/>
</dbReference>
<keyword evidence="5" id="KW-1185">Reference proteome</keyword>
<comment type="caution">
    <text evidence="4">The sequence shown here is derived from an EMBL/GenBank/DDBJ whole genome shotgun (WGS) entry which is preliminary data.</text>
</comment>
<dbReference type="InterPro" id="IPR035892">
    <property type="entry name" value="C2_domain_sf"/>
</dbReference>
<dbReference type="Pfam" id="PF00168">
    <property type="entry name" value="C2"/>
    <property type="match status" value="1"/>
</dbReference>
<feature type="domain" description="C2" evidence="3">
    <location>
        <begin position="24"/>
        <end position="91"/>
    </location>
</feature>
<dbReference type="Gene3D" id="2.60.40.150">
    <property type="entry name" value="C2 domain"/>
    <property type="match status" value="1"/>
</dbReference>
<evidence type="ECO:0000313" key="4">
    <source>
        <dbReference type="EMBL" id="OMJ91590.1"/>
    </source>
</evidence>
<feature type="compositionally biased region" description="Polar residues" evidence="2">
    <location>
        <begin position="263"/>
        <end position="275"/>
    </location>
</feature>
<evidence type="ECO:0000256" key="2">
    <source>
        <dbReference type="SAM" id="MobiDB-lite"/>
    </source>
</evidence>
<feature type="coiled-coil region" evidence="1">
    <location>
        <begin position="168"/>
        <end position="209"/>
    </location>
</feature>
<evidence type="ECO:0000256" key="1">
    <source>
        <dbReference type="SAM" id="Coils"/>
    </source>
</evidence>
<name>A0A1R2CRI4_9CILI</name>
<proteinExistence type="predicted"/>
<dbReference type="SUPFAM" id="SSF49562">
    <property type="entry name" value="C2 domain (Calcium/lipid-binding domain, CaLB)"/>
    <property type="match status" value="1"/>
</dbReference>
<sequence length="287" mass="33266">MKASSGIILNIFETQIDSNACDLTKMNLYILVTHGNIELSTKSISVADCHPKWNQVFYLERQCDKIEFTLYHKPLLLKEIPLGSCVLLLQNQNGWVHLLKDKQKIGSLKLSISNEILPLDTFDIQDLYHKKLSEIQILKNKVLTYRLKYKQEKTDFTKKKPNKLNDLINILKSEQENYLKTLEEVNEKKNNLKKQEEFILKEKDKLIQERERLRCDELEIRKNTFGLQNDFAELQRAGNKLSLQEKIFKASHRNSKSEGRNSGLPTSPYSRAKTNAGIPNSVSSFIL</sequence>
<keyword evidence="1" id="KW-0175">Coiled coil</keyword>
<dbReference type="AlphaFoldDB" id="A0A1R2CRI4"/>
<dbReference type="EMBL" id="MPUH01000078">
    <property type="protein sequence ID" value="OMJ91590.1"/>
    <property type="molecule type" value="Genomic_DNA"/>
</dbReference>
<reference evidence="4 5" key="1">
    <citation type="submission" date="2016-11" db="EMBL/GenBank/DDBJ databases">
        <title>The macronuclear genome of Stentor coeruleus: a giant cell with tiny introns.</title>
        <authorList>
            <person name="Slabodnick M."/>
            <person name="Ruby J.G."/>
            <person name="Reiff S.B."/>
            <person name="Swart E.C."/>
            <person name="Gosai S."/>
            <person name="Prabakaran S."/>
            <person name="Witkowska E."/>
            <person name="Larue G.E."/>
            <person name="Fisher S."/>
            <person name="Freeman R.M."/>
            <person name="Gunawardena J."/>
            <person name="Chu W."/>
            <person name="Stover N.A."/>
            <person name="Gregory B.D."/>
            <person name="Nowacki M."/>
            <person name="Derisi J."/>
            <person name="Roy S.W."/>
            <person name="Marshall W.F."/>
            <person name="Sood P."/>
        </authorList>
    </citation>
    <scope>NUCLEOTIDE SEQUENCE [LARGE SCALE GENOMIC DNA]</scope>
    <source>
        <strain evidence="4">WM001</strain>
    </source>
</reference>